<dbReference type="EMBL" id="CM045760">
    <property type="protein sequence ID" value="KAI8024678.1"/>
    <property type="molecule type" value="Genomic_DNA"/>
</dbReference>
<proteinExistence type="predicted"/>
<dbReference type="Proteomes" id="UP001060215">
    <property type="component" value="Chromosome 3"/>
</dbReference>
<evidence type="ECO:0000313" key="2">
    <source>
        <dbReference type="Proteomes" id="UP001060215"/>
    </source>
</evidence>
<sequence length="422" mass="47078">MITTMEDSNKEITSTTLARRPKGVAMKQWLVVSQVGKSRIEEVGKHSIMRRTGIPARDLRILDPKLSYPSTILGRERAIVVNLEHIKAIITANEMLVLNPKDPGVAPFVQDLELKLCNVNIGIDGSEKTIEDKPLPSKVGVPQEASGNNSPKISFNTSSKVGSSKVPPFEFRVLEICLKFVCRCLESETGTLELEAYPTLDELSISVSTLNLQRVRAIKSRLVAMTVRVQKLRDELEHLLDDDMDMAEMYLTAKLFSPQFEDSESKHNNIDDDDTVVLEDYSFSDEEEIRSNKSSSGVESGQKPNIDELEMLLEAYFVQLDGALNKLSTMREYVDDTEDYINIILDDKQNQLLRVGVVISTALVLISFCIATAGVLGMNIRIPLFDFGVPLQFDEFFVGMVGSFFVLFAIALFTIKKKGLLG</sequence>
<reference evidence="1 2" key="1">
    <citation type="journal article" date="2022" name="Plant J.">
        <title>Chromosome-level genome of Camellia lanceoleosa provides a valuable resource for understanding genome evolution and self-incompatibility.</title>
        <authorList>
            <person name="Gong W."/>
            <person name="Xiao S."/>
            <person name="Wang L."/>
            <person name="Liao Z."/>
            <person name="Chang Y."/>
            <person name="Mo W."/>
            <person name="Hu G."/>
            <person name="Li W."/>
            <person name="Zhao G."/>
            <person name="Zhu H."/>
            <person name="Hu X."/>
            <person name="Ji K."/>
            <person name="Xiang X."/>
            <person name="Song Q."/>
            <person name="Yuan D."/>
            <person name="Jin S."/>
            <person name="Zhang L."/>
        </authorList>
    </citation>
    <scope>NUCLEOTIDE SEQUENCE [LARGE SCALE GENOMIC DNA]</scope>
    <source>
        <strain evidence="1">SQ_2022a</strain>
    </source>
</reference>
<keyword evidence="2" id="KW-1185">Reference proteome</keyword>
<name>A0ACC0IGE3_9ERIC</name>
<gene>
    <name evidence="1" type="ORF">LOK49_LG02G02856</name>
</gene>
<organism evidence="1 2">
    <name type="scientific">Camellia lanceoleosa</name>
    <dbReference type="NCBI Taxonomy" id="1840588"/>
    <lineage>
        <taxon>Eukaryota</taxon>
        <taxon>Viridiplantae</taxon>
        <taxon>Streptophyta</taxon>
        <taxon>Embryophyta</taxon>
        <taxon>Tracheophyta</taxon>
        <taxon>Spermatophyta</taxon>
        <taxon>Magnoliopsida</taxon>
        <taxon>eudicotyledons</taxon>
        <taxon>Gunneridae</taxon>
        <taxon>Pentapetalae</taxon>
        <taxon>asterids</taxon>
        <taxon>Ericales</taxon>
        <taxon>Theaceae</taxon>
        <taxon>Camellia</taxon>
    </lineage>
</organism>
<comment type="caution">
    <text evidence="1">The sequence shown here is derived from an EMBL/GenBank/DDBJ whole genome shotgun (WGS) entry which is preliminary data.</text>
</comment>
<accession>A0ACC0IGE3</accession>
<protein>
    <submittedName>
        <fullName evidence="1">Magnesium transporter MRS2-F</fullName>
    </submittedName>
</protein>
<evidence type="ECO:0000313" key="1">
    <source>
        <dbReference type="EMBL" id="KAI8024678.1"/>
    </source>
</evidence>